<evidence type="ECO:0000313" key="12">
    <source>
        <dbReference type="Proteomes" id="UP000694941"/>
    </source>
</evidence>
<evidence type="ECO:0000256" key="6">
    <source>
        <dbReference type="ARBA" id="ARBA00022801"/>
    </source>
</evidence>
<keyword evidence="3" id="KW-0645">Protease</keyword>
<dbReference type="RefSeq" id="XP_022239880.1">
    <property type="nucleotide sequence ID" value="XM_022384172.1"/>
</dbReference>
<feature type="domain" description="Peptidase A1" evidence="11">
    <location>
        <begin position="52"/>
        <end position="388"/>
    </location>
</feature>
<feature type="chain" id="PRO_5045023133" evidence="10">
    <location>
        <begin position="21"/>
        <end position="457"/>
    </location>
</feature>
<organism evidence="12 13">
    <name type="scientific">Limulus polyphemus</name>
    <name type="common">Atlantic horseshoe crab</name>
    <dbReference type="NCBI Taxonomy" id="6850"/>
    <lineage>
        <taxon>Eukaryota</taxon>
        <taxon>Metazoa</taxon>
        <taxon>Ecdysozoa</taxon>
        <taxon>Arthropoda</taxon>
        <taxon>Chelicerata</taxon>
        <taxon>Merostomata</taxon>
        <taxon>Xiphosura</taxon>
        <taxon>Limulidae</taxon>
        <taxon>Limulus</taxon>
    </lineage>
</organism>
<comment type="similarity">
    <text evidence="2">Belongs to the peptidase A1 family.</text>
</comment>
<dbReference type="GeneID" id="106458042"/>
<evidence type="ECO:0000256" key="2">
    <source>
        <dbReference type="ARBA" id="ARBA00007447"/>
    </source>
</evidence>
<keyword evidence="7 9" id="KW-0472">Membrane</keyword>
<dbReference type="InterPro" id="IPR001461">
    <property type="entry name" value="Aspartic_peptidase_A1"/>
</dbReference>
<evidence type="ECO:0000256" key="1">
    <source>
        <dbReference type="ARBA" id="ARBA00004370"/>
    </source>
</evidence>
<evidence type="ECO:0000313" key="15">
    <source>
        <dbReference type="RefSeq" id="XP_022239880.1"/>
    </source>
</evidence>
<comment type="subcellular location">
    <subcellularLocation>
        <location evidence="1">Membrane</location>
    </subcellularLocation>
</comment>
<dbReference type="InterPro" id="IPR009119">
    <property type="entry name" value="BACE"/>
</dbReference>
<keyword evidence="4 10" id="KW-0732">Signal</keyword>
<dbReference type="PROSITE" id="PS51767">
    <property type="entry name" value="PEPTIDASE_A1"/>
    <property type="match status" value="1"/>
</dbReference>
<accession>A0ABM1S8C3</accession>
<evidence type="ECO:0000259" key="11">
    <source>
        <dbReference type="PROSITE" id="PS51767"/>
    </source>
</evidence>
<feature type="transmembrane region" description="Helical" evidence="9">
    <location>
        <begin position="422"/>
        <end position="447"/>
    </location>
</feature>
<feature type="signal peptide" evidence="10">
    <location>
        <begin position="1"/>
        <end position="20"/>
    </location>
</feature>
<keyword evidence="5" id="KW-0064">Aspartyl protease</keyword>
<dbReference type="PANTHER" id="PTHR47965">
    <property type="entry name" value="ASPARTYL PROTEASE-RELATED"/>
    <property type="match status" value="1"/>
</dbReference>
<dbReference type="RefSeq" id="XP_022239879.1">
    <property type="nucleotide sequence ID" value="XM_022384171.1"/>
</dbReference>
<name>A0ABM1S8C3_LIMPO</name>
<sequence length="457" mass="51159">MMYYCGICTVIIQLISLIEASVITFPFYQEEHNRNLVKTVDMTVGGNFDDGYYVSVNIGTPPQKVSLLIDTGSSNLGIAASAALHVRSYFQLNKSETFHLEGKSLKVSYLQGQWEGMLGSDLISIPGSPSITTHCNIACILSSNKIFSKDSDWQGLLGLAYPVLAKPDSSVTPYFDALVAEEKVKNIFSIILCEKPQHTNGKQSQGKLVLGGVQDYLHTGEILYTRIHKEWFYEVILTNMSIGSKYWASSCTELNNDKTIIDTGTSALYLPQKVFSWVKQSLQKSNVLQNQLTEEFWEATEDVCIQKGRSVSEYFHKIVMSFDETMNSRVSLVVPPELYLLKSPKTMPGIDCYKLGISSSQAGTVIGAIILKGFYIIFDRENRRIGFANSTCTDTVAAVIQTMNLHLDPSVCAYNSKEKSELTLLFITYIILAVFLSCTIPMLMMLAQWTWHYIIRK</sequence>
<dbReference type="PRINTS" id="PR01815">
    <property type="entry name" value="BACEFAMILY"/>
</dbReference>
<evidence type="ECO:0000256" key="8">
    <source>
        <dbReference type="ARBA" id="ARBA00023145"/>
    </source>
</evidence>
<proteinExistence type="inferred from homology"/>
<keyword evidence="8" id="KW-0865">Zymogen</keyword>
<dbReference type="InterPro" id="IPR021109">
    <property type="entry name" value="Peptidase_aspartic_dom_sf"/>
</dbReference>
<dbReference type="InterPro" id="IPR033121">
    <property type="entry name" value="PEPTIDASE_A1"/>
</dbReference>
<gene>
    <name evidence="13 14 15" type="primary">LOC106458042</name>
</gene>
<evidence type="ECO:0000313" key="14">
    <source>
        <dbReference type="RefSeq" id="XP_022239879.1"/>
    </source>
</evidence>
<evidence type="ECO:0000256" key="7">
    <source>
        <dbReference type="ARBA" id="ARBA00023136"/>
    </source>
</evidence>
<evidence type="ECO:0000313" key="13">
    <source>
        <dbReference type="RefSeq" id="XP_022239878.1"/>
    </source>
</evidence>
<evidence type="ECO:0000256" key="3">
    <source>
        <dbReference type="ARBA" id="ARBA00022670"/>
    </source>
</evidence>
<reference evidence="13 14" key="1">
    <citation type="submission" date="2025-05" db="UniProtKB">
        <authorList>
            <consortium name="RefSeq"/>
        </authorList>
    </citation>
    <scope>IDENTIFICATION</scope>
    <source>
        <tissue evidence="13 14">Muscle</tissue>
    </source>
</reference>
<dbReference type="RefSeq" id="XP_022239878.1">
    <property type="nucleotide sequence ID" value="XM_022384170.1"/>
</dbReference>
<dbReference type="Gene3D" id="2.40.70.10">
    <property type="entry name" value="Acid Proteases"/>
    <property type="match status" value="2"/>
</dbReference>
<dbReference type="PANTHER" id="PTHR47965:SF12">
    <property type="entry name" value="ASPARTIC PROTEINASE 3-RELATED"/>
    <property type="match status" value="1"/>
</dbReference>
<dbReference type="PRINTS" id="PR00792">
    <property type="entry name" value="PEPSIN"/>
</dbReference>
<keyword evidence="6" id="KW-0378">Hydrolase</keyword>
<keyword evidence="9" id="KW-0812">Transmembrane</keyword>
<keyword evidence="12" id="KW-1185">Reference proteome</keyword>
<dbReference type="Proteomes" id="UP000694941">
    <property type="component" value="Unplaced"/>
</dbReference>
<evidence type="ECO:0000256" key="10">
    <source>
        <dbReference type="SAM" id="SignalP"/>
    </source>
</evidence>
<evidence type="ECO:0000256" key="5">
    <source>
        <dbReference type="ARBA" id="ARBA00022750"/>
    </source>
</evidence>
<evidence type="ECO:0000256" key="4">
    <source>
        <dbReference type="ARBA" id="ARBA00022729"/>
    </source>
</evidence>
<protein>
    <submittedName>
        <fullName evidence="13 14">Beta-secretase 1-like isoform X1</fullName>
    </submittedName>
</protein>
<evidence type="ECO:0000256" key="9">
    <source>
        <dbReference type="SAM" id="Phobius"/>
    </source>
</evidence>
<dbReference type="Pfam" id="PF00026">
    <property type="entry name" value="Asp"/>
    <property type="match status" value="1"/>
</dbReference>
<keyword evidence="9" id="KW-1133">Transmembrane helix</keyword>
<dbReference type="SUPFAM" id="SSF50630">
    <property type="entry name" value="Acid proteases"/>
    <property type="match status" value="1"/>
</dbReference>